<proteinExistence type="predicted"/>
<reference evidence="2 3" key="1">
    <citation type="journal article" name="Nat. Commun.">
        <title>Undinarchaeota illuminate DPANN phylogeny and the impact of gene transfer on archaeal evolution.</title>
        <authorList>
            <person name="Dombrowski N."/>
            <person name="Williams T.A."/>
            <person name="Sun J."/>
            <person name="Woodcroft B.J."/>
            <person name="Lee J.H."/>
            <person name="Minh B.Q."/>
            <person name="Rinke C."/>
            <person name="Spang A."/>
        </authorList>
    </citation>
    <scope>NUCLEOTIDE SEQUENCE [LARGE SCALE GENOMIC DNA]</scope>
    <source>
        <strain evidence="2">MAG_bin1129</strain>
    </source>
</reference>
<gene>
    <name evidence="2" type="ORF">H1016_04200</name>
</gene>
<evidence type="ECO:0000313" key="2">
    <source>
        <dbReference type="EMBL" id="HIK00716.1"/>
    </source>
</evidence>
<comment type="caution">
    <text evidence="2">The sequence shown here is derived from an EMBL/GenBank/DDBJ whole genome shotgun (WGS) entry which is preliminary data.</text>
</comment>
<keyword evidence="1" id="KW-1133">Transmembrane helix</keyword>
<dbReference type="Proteomes" id="UP000646946">
    <property type="component" value="Unassembled WGS sequence"/>
</dbReference>
<evidence type="ECO:0000313" key="3">
    <source>
        <dbReference type="Proteomes" id="UP000646946"/>
    </source>
</evidence>
<sequence>MTIQIPFLALALGVFLIVSVLFLTRSKIAAIIFSVVDLVAGLTLVGSKEIAASIFVYHVPEIVVLYIGAAMTLKGVYYLVLSLR</sequence>
<keyword evidence="1" id="KW-0472">Membrane</keyword>
<accession>A0A832V295</accession>
<name>A0A832V295_9ARCH</name>
<protein>
    <submittedName>
        <fullName evidence="2">Uncharacterized protein</fullName>
    </submittedName>
</protein>
<feature type="transmembrane region" description="Helical" evidence="1">
    <location>
        <begin position="63"/>
        <end position="81"/>
    </location>
</feature>
<feature type="transmembrane region" description="Helical" evidence="1">
    <location>
        <begin position="31"/>
        <end position="57"/>
    </location>
</feature>
<keyword evidence="1" id="KW-0812">Transmembrane</keyword>
<organism evidence="2 3">
    <name type="scientific">Candidatus Naiadarchaeum limnaeum</name>
    <dbReference type="NCBI Taxonomy" id="2756139"/>
    <lineage>
        <taxon>Archaea</taxon>
        <taxon>Candidatus Undinarchaeota</taxon>
        <taxon>Candidatus Undinarchaeia</taxon>
        <taxon>Candidatus Naiadarchaeales</taxon>
        <taxon>Candidatus Naiadarchaeaceae</taxon>
        <taxon>Candidatus Naiadarchaeum</taxon>
    </lineage>
</organism>
<dbReference type="AlphaFoldDB" id="A0A832V295"/>
<feature type="transmembrane region" description="Helical" evidence="1">
    <location>
        <begin position="6"/>
        <end position="24"/>
    </location>
</feature>
<evidence type="ECO:0000256" key="1">
    <source>
        <dbReference type="SAM" id="Phobius"/>
    </source>
</evidence>
<dbReference type="EMBL" id="DVAB01000035">
    <property type="protein sequence ID" value="HIK00716.1"/>
    <property type="molecule type" value="Genomic_DNA"/>
</dbReference>
<keyword evidence="3" id="KW-1185">Reference proteome</keyword>